<name>A0A3N2CRI5_9ACTN</name>
<dbReference type="CDD" id="cd02440">
    <property type="entry name" value="AdoMet_MTases"/>
    <property type="match status" value="1"/>
</dbReference>
<dbReference type="EMBL" id="RKHO01000001">
    <property type="protein sequence ID" value="ROR90130.1"/>
    <property type="molecule type" value="Genomic_DNA"/>
</dbReference>
<dbReference type="PANTHER" id="PTHR43861">
    <property type="entry name" value="TRANS-ACONITATE 2-METHYLTRANSFERASE-RELATED"/>
    <property type="match status" value="1"/>
</dbReference>
<dbReference type="Gene3D" id="3.40.50.150">
    <property type="entry name" value="Vaccinia Virus protein VP39"/>
    <property type="match status" value="1"/>
</dbReference>
<dbReference type="InterPro" id="IPR029063">
    <property type="entry name" value="SAM-dependent_MTases_sf"/>
</dbReference>
<dbReference type="Proteomes" id="UP000281738">
    <property type="component" value="Unassembled WGS sequence"/>
</dbReference>
<evidence type="ECO:0000313" key="2">
    <source>
        <dbReference type="EMBL" id="ROR90130.1"/>
    </source>
</evidence>
<evidence type="ECO:0000256" key="1">
    <source>
        <dbReference type="ARBA" id="ARBA00022679"/>
    </source>
</evidence>
<dbReference type="PANTHER" id="PTHR43861:SF3">
    <property type="entry name" value="PUTATIVE (AFU_ORTHOLOGUE AFUA_2G14390)-RELATED"/>
    <property type="match status" value="1"/>
</dbReference>
<evidence type="ECO:0000313" key="3">
    <source>
        <dbReference type="Proteomes" id="UP000281738"/>
    </source>
</evidence>
<keyword evidence="3" id="KW-1185">Reference proteome</keyword>
<protein>
    <submittedName>
        <fullName evidence="2">2-polyprenyl-3-methyl-5-hydroxy-6-metoxy-1, 4-benzoquinol methylase</fullName>
    </submittedName>
</protein>
<keyword evidence="2" id="KW-0489">Methyltransferase</keyword>
<accession>A0A3N2CRI5</accession>
<reference evidence="2 3" key="1">
    <citation type="submission" date="2018-11" db="EMBL/GenBank/DDBJ databases">
        <title>Sequencing the genomes of 1000 actinobacteria strains.</title>
        <authorList>
            <person name="Klenk H.-P."/>
        </authorList>
    </citation>
    <scope>NUCLEOTIDE SEQUENCE [LARGE SCALE GENOMIC DNA]</scope>
    <source>
        <strain evidence="2 3">DSM 12652</strain>
    </source>
</reference>
<proteinExistence type="predicted"/>
<keyword evidence="1" id="KW-0808">Transferase</keyword>
<dbReference type="GO" id="GO:0032259">
    <property type="term" value="P:methylation"/>
    <property type="evidence" value="ECO:0007669"/>
    <property type="project" value="UniProtKB-KW"/>
</dbReference>
<sequence length="255" mass="28659">MRRVPRPPLSELRVRLSRQLRNLPPGRRLRLRLAVDVVEELVGDRDDVRLLDAGSEEGLLCLELARRHPRWTLVGVDISHRPLVRGSAWSREEHLGVSYVQADLQRPLGEELYDVVASLESLVEVPDDREAMRSIVAALKVGGLVVAQVPTHDWTPVLSGAERTWRREARHGYDRADLVSMFEGLGLDVLEVRPTFRRTTALAQDVRDRLKHRGRVVRLGLLPLSAAAVGLERHGLAWGPPRALFVVAVKRPSGR</sequence>
<organism evidence="2 3">
    <name type="scientific">Nocardioides aurantiacus</name>
    <dbReference type="NCBI Taxonomy" id="86796"/>
    <lineage>
        <taxon>Bacteria</taxon>
        <taxon>Bacillati</taxon>
        <taxon>Actinomycetota</taxon>
        <taxon>Actinomycetes</taxon>
        <taxon>Propionibacteriales</taxon>
        <taxon>Nocardioidaceae</taxon>
        <taxon>Nocardioides</taxon>
    </lineage>
</organism>
<gene>
    <name evidence="2" type="ORF">EDD33_0965</name>
</gene>
<dbReference type="Pfam" id="PF13489">
    <property type="entry name" value="Methyltransf_23"/>
    <property type="match status" value="1"/>
</dbReference>
<dbReference type="GO" id="GO:0008168">
    <property type="term" value="F:methyltransferase activity"/>
    <property type="evidence" value="ECO:0007669"/>
    <property type="project" value="UniProtKB-KW"/>
</dbReference>
<dbReference type="SUPFAM" id="SSF53335">
    <property type="entry name" value="S-adenosyl-L-methionine-dependent methyltransferases"/>
    <property type="match status" value="1"/>
</dbReference>
<comment type="caution">
    <text evidence="2">The sequence shown here is derived from an EMBL/GenBank/DDBJ whole genome shotgun (WGS) entry which is preliminary data.</text>
</comment>
<dbReference type="AlphaFoldDB" id="A0A3N2CRI5"/>